<feature type="compositionally biased region" description="Polar residues" evidence="2">
    <location>
        <begin position="193"/>
        <end position="203"/>
    </location>
</feature>
<proteinExistence type="predicted"/>
<name>X6NCF0_RETFI</name>
<organism evidence="3 4">
    <name type="scientific">Reticulomyxa filosa</name>
    <dbReference type="NCBI Taxonomy" id="46433"/>
    <lineage>
        <taxon>Eukaryota</taxon>
        <taxon>Sar</taxon>
        <taxon>Rhizaria</taxon>
        <taxon>Retaria</taxon>
        <taxon>Foraminifera</taxon>
        <taxon>Monothalamids</taxon>
        <taxon>Reticulomyxidae</taxon>
        <taxon>Reticulomyxa</taxon>
    </lineage>
</organism>
<evidence type="ECO:0000313" key="4">
    <source>
        <dbReference type="Proteomes" id="UP000023152"/>
    </source>
</evidence>
<feature type="region of interest" description="Disordered" evidence="2">
    <location>
        <begin position="87"/>
        <end position="159"/>
    </location>
</feature>
<dbReference type="EMBL" id="ASPP01009552">
    <property type="protein sequence ID" value="ETO23980.1"/>
    <property type="molecule type" value="Genomic_DNA"/>
</dbReference>
<evidence type="ECO:0000256" key="1">
    <source>
        <dbReference type="SAM" id="Coils"/>
    </source>
</evidence>
<comment type="caution">
    <text evidence="3">The sequence shown here is derived from an EMBL/GenBank/DDBJ whole genome shotgun (WGS) entry which is preliminary data.</text>
</comment>
<keyword evidence="1" id="KW-0175">Coiled coil</keyword>
<gene>
    <name evidence="3" type="ORF">RFI_13180</name>
</gene>
<protein>
    <submittedName>
        <fullName evidence="3">Uncharacterized protein</fullName>
    </submittedName>
</protein>
<evidence type="ECO:0000313" key="3">
    <source>
        <dbReference type="EMBL" id="ETO23980.1"/>
    </source>
</evidence>
<dbReference type="AlphaFoldDB" id="X6NCF0"/>
<feature type="region of interest" description="Disordered" evidence="2">
    <location>
        <begin position="189"/>
        <end position="216"/>
    </location>
</feature>
<feature type="compositionally biased region" description="Acidic residues" evidence="2">
    <location>
        <begin position="87"/>
        <end position="99"/>
    </location>
</feature>
<dbReference type="Proteomes" id="UP000023152">
    <property type="component" value="Unassembled WGS sequence"/>
</dbReference>
<reference evidence="3 4" key="1">
    <citation type="journal article" date="2013" name="Curr. Biol.">
        <title>The Genome of the Foraminiferan Reticulomyxa filosa.</title>
        <authorList>
            <person name="Glockner G."/>
            <person name="Hulsmann N."/>
            <person name="Schleicher M."/>
            <person name="Noegel A.A."/>
            <person name="Eichinger L."/>
            <person name="Gallinger C."/>
            <person name="Pawlowski J."/>
            <person name="Sierra R."/>
            <person name="Euteneuer U."/>
            <person name="Pillet L."/>
            <person name="Moustafa A."/>
            <person name="Platzer M."/>
            <person name="Groth M."/>
            <person name="Szafranski K."/>
            <person name="Schliwa M."/>
        </authorList>
    </citation>
    <scope>NUCLEOTIDE SEQUENCE [LARGE SCALE GENOMIC DNA]</scope>
</reference>
<keyword evidence="4" id="KW-1185">Reference proteome</keyword>
<feature type="compositionally biased region" description="Basic residues" evidence="2">
    <location>
        <begin position="127"/>
        <end position="137"/>
    </location>
</feature>
<accession>X6NCF0</accession>
<evidence type="ECO:0000256" key="2">
    <source>
        <dbReference type="SAM" id="MobiDB-lite"/>
    </source>
</evidence>
<sequence length="243" mass="28475">MEKTRNEIRKHNLEKFDYRCKIQEYNQLQQISSELREKHAQLTLKYFSLECEYERVLQDYADLQEQFHPSDDLRPSVEDEKLIETIKEEEDGHENDEESYVGSGGGGDVNDDVDTEKKEMEDDSQRRRSPSRHHQHQQQHPLGYDQPERSNDDKDDDNSEFETDVITIQSFLMNKSNVYDAKSTSHITKHTLHGNNADNNSSKKPTRSHSFRNVSNASKEEILDEVARLKEQIRDMTEANLLC</sequence>
<feature type="coiled-coil region" evidence="1">
    <location>
        <begin position="25"/>
        <end position="66"/>
    </location>
</feature>
<feature type="compositionally biased region" description="Basic and acidic residues" evidence="2">
    <location>
        <begin position="115"/>
        <end position="126"/>
    </location>
</feature>